<proteinExistence type="predicted"/>
<dbReference type="Proteomes" id="UP000283497">
    <property type="component" value="Unassembled WGS sequence"/>
</dbReference>
<feature type="coiled-coil region" evidence="1">
    <location>
        <begin position="45"/>
        <end position="72"/>
    </location>
</feature>
<dbReference type="AlphaFoldDB" id="A0A415G8D2"/>
<dbReference type="InterPro" id="IPR009785">
    <property type="entry name" value="Prophage_Lj928_Orf309"/>
</dbReference>
<evidence type="ECO:0000256" key="2">
    <source>
        <dbReference type="SAM" id="MobiDB-lite"/>
    </source>
</evidence>
<evidence type="ECO:0000313" key="3">
    <source>
        <dbReference type="EMBL" id="RHK39938.1"/>
    </source>
</evidence>
<organism evidence="3 4">
    <name type="scientific">Anaerobutyricum hallii</name>
    <dbReference type="NCBI Taxonomy" id="39488"/>
    <lineage>
        <taxon>Bacteria</taxon>
        <taxon>Bacillati</taxon>
        <taxon>Bacillota</taxon>
        <taxon>Clostridia</taxon>
        <taxon>Lachnospirales</taxon>
        <taxon>Lachnospiraceae</taxon>
        <taxon>Anaerobutyricum</taxon>
    </lineage>
</organism>
<gene>
    <name evidence="3" type="ORF">DW068_06090</name>
</gene>
<dbReference type="Pfam" id="PF07083">
    <property type="entry name" value="DUF1351"/>
    <property type="match status" value="1"/>
</dbReference>
<protein>
    <submittedName>
        <fullName evidence="3">DUF1351 domain-containing protein</fullName>
    </submittedName>
</protein>
<evidence type="ECO:0000256" key="1">
    <source>
        <dbReference type="SAM" id="Coils"/>
    </source>
</evidence>
<evidence type="ECO:0000313" key="4">
    <source>
        <dbReference type="Proteomes" id="UP000283497"/>
    </source>
</evidence>
<accession>A0A415G8D2</accession>
<dbReference type="EMBL" id="QRNJ01000018">
    <property type="protein sequence ID" value="RHK39938.1"/>
    <property type="molecule type" value="Genomic_DNA"/>
</dbReference>
<comment type="caution">
    <text evidence="3">The sequence shown here is derived from an EMBL/GenBank/DDBJ whole genome shotgun (WGS) entry which is preliminary data.</text>
</comment>
<feature type="coiled-coil region" evidence="1">
    <location>
        <begin position="194"/>
        <end position="232"/>
    </location>
</feature>
<reference evidence="3 4" key="1">
    <citation type="submission" date="2018-08" db="EMBL/GenBank/DDBJ databases">
        <title>A genome reference for cultivated species of the human gut microbiota.</title>
        <authorList>
            <person name="Zou Y."/>
            <person name="Xue W."/>
            <person name="Luo G."/>
        </authorList>
    </citation>
    <scope>NUCLEOTIDE SEQUENCE [LARGE SCALE GENOMIC DNA]</scope>
    <source>
        <strain evidence="3 4">AF45-14BH</strain>
    </source>
</reference>
<dbReference type="RefSeq" id="WP_118314344.1">
    <property type="nucleotide sequence ID" value="NZ_QRNJ01000018.1"/>
</dbReference>
<keyword evidence="1" id="KW-0175">Coiled coil</keyword>
<name>A0A415G8D2_9FIRM</name>
<sequence length="308" mass="36002">MELKIYNPRVDGFLKSIDWNFDELKEEITKKSSDYLNLVYSSDQIKDAKQDRANLRKLVTALENKRKEIKKEIMVPYDDFAEKEKELVGIINEAITNIDTQVKGYEEGLRSEKLAKVKEIYKECIGDLDRTVPFEKIFKDSWLNASTTLKSVKEEITAIHDKIDGDLKIINTENSPYVYEMKEEYLKDFDLMAAMAKKQQLEDTAKKKALYEEQKRKEVEERERKRKEEAARVELAGKVQEDQQLPDTENEPADIVPQEAIQEQKPLKRKKIVIAITANETQYAYLNEVLMKLKNNAEKVEILEKEEL</sequence>
<feature type="region of interest" description="Disordered" evidence="2">
    <location>
        <begin position="235"/>
        <end position="261"/>
    </location>
</feature>